<dbReference type="eggNOG" id="KOG0362">
    <property type="taxonomic scope" value="Eukaryota"/>
</dbReference>
<dbReference type="Pfam" id="PF00118">
    <property type="entry name" value="Cpn60_TCP1"/>
    <property type="match status" value="1"/>
</dbReference>
<dbReference type="STRING" id="671144.I4Y757"/>
<gene>
    <name evidence="9" type="ORF">WALSEDRAFT_33798</name>
</gene>
<accession>I4Y757</accession>
<dbReference type="PRINTS" id="PR00304">
    <property type="entry name" value="TCOMPLEXTCP1"/>
</dbReference>
<name>I4Y757_WALMC</name>
<dbReference type="GO" id="GO:0005832">
    <property type="term" value="C:chaperonin-containing T-complex"/>
    <property type="evidence" value="ECO:0007669"/>
    <property type="project" value="UniProtKB-ARBA"/>
</dbReference>
<reference evidence="9 10" key="1">
    <citation type="journal article" date="2012" name="Fungal Genet. Biol.">
        <title>The genome of the xerotolerant mold Wallemia sebi reveals adaptations to osmotic stress and suggests cryptic sexual reproduction.</title>
        <authorList>
            <person name="Padamsee M."/>
            <person name="Kumar T.K.A."/>
            <person name="Riley R."/>
            <person name="Binder M."/>
            <person name="Boyd A."/>
            <person name="Calvo A.M."/>
            <person name="Furukawa K."/>
            <person name="Hesse C."/>
            <person name="Hohmann S."/>
            <person name="James T.Y."/>
            <person name="LaButti K."/>
            <person name="Lapidus A."/>
            <person name="Lindquist E."/>
            <person name="Lucas S."/>
            <person name="Miller K."/>
            <person name="Shantappa S."/>
            <person name="Grigoriev I.V."/>
            <person name="Hibbett D.S."/>
            <person name="McLaughlin D.J."/>
            <person name="Spatafora J.W."/>
            <person name="Aime M.C."/>
        </authorList>
    </citation>
    <scope>NUCLEOTIDE SEQUENCE [LARGE SCALE GENOMIC DNA]</scope>
    <source>
        <strain evidence="10">ATCC MYA-4683 / CBS 633.66</strain>
    </source>
</reference>
<dbReference type="InterPro" id="IPR012721">
    <property type="entry name" value="Chap_CCT_theta"/>
</dbReference>
<dbReference type="KEGG" id="wse:WALSEDRAFT_33798"/>
<dbReference type="GeneID" id="18471748"/>
<dbReference type="AlphaFoldDB" id="I4Y757"/>
<evidence type="ECO:0000256" key="4">
    <source>
        <dbReference type="ARBA" id="ARBA00022741"/>
    </source>
</evidence>
<dbReference type="CDD" id="cd03341">
    <property type="entry name" value="TCP1_theta"/>
    <property type="match status" value="1"/>
</dbReference>
<dbReference type="GO" id="GO:0016887">
    <property type="term" value="F:ATP hydrolysis activity"/>
    <property type="evidence" value="ECO:0007669"/>
    <property type="project" value="InterPro"/>
</dbReference>
<dbReference type="InParanoid" id="I4Y757"/>
<organism evidence="9 10">
    <name type="scientific">Wallemia mellicola (strain ATCC MYA-4683 / CBS 633.66)</name>
    <name type="common">Wallemia sebi (CBS 633.66)</name>
    <dbReference type="NCBI Taxonomy" id="671144"/>
    <lineage>
        <taxon>Eukaryota</taxon>
        <taxon>Fungi</taxon>
        <taxon>Dikarya</taxon>
        <taxon>Basidiomycota</taxon>
        <taxon>Wallemiomycotina</taxon>
        <taxon>Wallemiomycetes</taxon>
        <taxon>Wallemiales</taxon>
        <taxon>Wallemiaceae</taxon>
        <taxon>Wallemia</taxon>
    </lineage>
</organism>
<sequence>MSLKIPKSQGIDLFKPGGKQLSGIEDAVVRNIQAVNELSEIVRTSFGPNGKNKLIINHLDRLFVTNDAATIVQELEVVHPAAKLVVMASRQQEQEVGDGSNLVLILAGELLKKAENLLVMGLHPSEIVQGYELARNKALDSLAELENDKLELPVSKDSLVKSIKTSLGSKQFGNEDFLSDLVADAAITVMPKDPSQFNIDNVRVVKIMGGNLYESRVLRGMVFGRQPEGVARNAQKAKVAVFTCGIDISQTETKGTVLLKNADEMLNFTRGEEQQIEKILKEIADSGVKVVVAGSQVGDLALHYLNRLDIVVIKVLSKFELRRLCRVVGATPLARLGAPTPEEAGHIDVLETTEIGGDRVTVFRQDNDQLTRTATIVLRGATANHLDDIERAIDDGTNIIKTLLMKDPRFISGAGASEIELAKIIENFGDKTPGLNQHAIKKFAQALEIIPITLSDNAGLNSTEVLSKLWAAHSTEEGKNMGIDVDAISDEGLIDTKSLGIKDSLAAKWWAIKYAVESAIAVLRVDSIIMSKAAGLAPPQQQGHWDDD</sequence>
<dbReference type="PROSITE" id="PS00750">
    <property type="entry name" value="TCP1_1"/>
    <property type="match status" value="1"/>
</dbReference>
<dbReference type="FunFam" id="3.50.7.10:FF:000008">
    <property type="entry name" value="T-complex protein 1 subunit theta"/>
    <property type="match status" value="1"/>
</dbReference>
<dbReference type="GO" id="GO:0005524">
    <property type="term" value="F:ATP binding"/>
    <property type="evidence" value="ECO:0007669"/>
    <property type="project" value="UniProtKB-KW"/>
</dbReference>
<dbReference type="OrthoDB" id="1748577at2759"/>
<evidence type="ECO:0000256" key="1">
    <source>
        <dbReference type="ARBA" id="ARBA00004496"/>
    </source>
</evidence>
<dbReference type="Gene3D" id="3.50.7.10">
    <property type="entry name" value="GroEL"/>
    <property type="match status" value="1"/>
</dbReference>
<keyword evidence="3" id="KW-0963">Cytoplasm</keyword>
<evidence type="ECO:0000256" key="2">
    <source>
        <dbReference type="ARBA" id="ARBA00008020"/>
    </source>
</evidence>
<dbReference type="OMA" id="WGLKYAV"/>
<evidence type="ECO:0000313" key="10">
    <source>
        <dbReference type="Proteomes" id="UP000005242"/>
    </source>
</evidence>
<dbReference type="InterPro" id="IPR027410">
    <property type="entry name" value="TCP-1-like_intermed_sf"/>
</dbReference>
<dbReference type="GO" id="GO:0051082">
    <property type="term" value="F:unfolded protein binding"/>
    <property type="evidence" value="ECO:0007669"/>
    <property type="project" value="InterPro"/>
</dbReference>
<evidence type="ECO:0000256" key="5">
    <source>
        <dbReference type="ARBA" id="ARBA00022840"/>
    </source>
</evidence>
<dbReference type="PANTHER" id="PTHR11353">
    <property type="entry name" value="CHAPERONIN"/>
    <property type="match status" value="1"/>
</dbReference>
<dbReference type="SUPFAM" id="SSF52029">
    <property type="entry name" value="GroEL apical domain-like"/>
    <property type="match status" value="1"/>
</dbReference>
<evidence type="ECO:0000256" key="8">
    <source>
        <dbReference type="RuleBase" id="RU004187"/>
    </source>
</evidence>
<dbReference type="Proteomes" id="UP000005242">
    <property type="component" value="Unassembled WGS sequence"/>
</dbReference>
<dbReference type="NCBIfam" id="TIGR02346">
    <property type="entry name" value="chap_CCT_theta"/>
    <property type="match status" value="1"/>
</dbReference>
<proteinExistence type="inferred from homology"/>
<keyword evidence="5 8" id="KW-0067">ATP-binding</keyword>
<dbReference type="EMBL" id="JH668245">
    <property type="protein sequence ID" value="EIM19799.1"/>
    <property type="molecule type" value="Genomic_DNA"/>
</dbReference>
<dbReference type="PROSITE" id="PS00751">
    <property type="entry name" value="TCP1_2"/>
    <property type="match status" value="1"/>
</dbReference>
<keyword evidence="10" id="KW-1185">Reference proteome</keyword>
<dbReference type="InterPro" id="IPR027409">
    <property type="entry name" value="GroEL-like_apical_dom_sf"/>
</dbReference>
<dbReference type="InterPro" id="IPR002194">
    <property type="entry name" value="Chaperonin_TCP-1_CS"/>
</dbReference>
<comment type="subcellular location">
    <subcellularLocation>
        <location evidence="1">Cytoplasm</location>
    </subcellularLocation>
</comment>
<keyword evidence="4 8" id="KW-0547">Nucleotide-binding</keyword>
<dbReference type="InterPro" id="IPR002423">
    <property type="entry name" value="Cpn60/GroEL/TCP-1"/>
</dbReference>
<evidence type="ECO:0000256" key="7">
    <source>
        <dbReference type="ARBA" id="ARBA00029602"/>
    </source>
</evidence>
<dbReference type="FunCoup" id="I4Y757">
    <property type="interactions" value="656"/>
</dbReference>
<keyword evidence="6 8" id="KW-0143">Chaperone</keyword>
<dbReference type="InterPro" id="IPR027413">
    <property type="entry name" value="GROEL-like_equatorial_sf"/>
</dbReference>
<comment type="similarity">
    <text evidence="2 8">Belongs to the TCP-1 chaperonin family.</text>
</comment>
<evidence type="ECO:0000256" key="3">
    <source>
        <dbReference type="ARBA" id="ARBA00022490"/>
    </source>
</evidence>
<protein>
    <recommendedName>
        <fullName evidence="7">CCT-theta</fullName>
    </recommendedName>
</protein>
<dbReference type="InterPro" id="IPR017998">
    <property type="entry name" value="Chaperone_TCP-1"/>
</dbReference>
<dbReference type="SUPFAM" id="SSF48592">
    <property type="entry name" value="GroEL equatorial domain-like"/>
    <property type="match status" value="1"/>
</dbReference>
<dbReference type="SUPFAM" id="SSF54849">
    <property type="entry name" value="GroEL-intermediate domain like"/>
    <property type="match status" value="1"/>
</dbReference>
<dbReference type="HOGENOM" id="CLU_008891_4_2_1"/>
<dbReference type="RefSeq" id="XP_006960133.1">
    <property type="nucleotide sequence ID" value="XM_006960071.1"/>
</dbReference>
<dbReference type="Gene3D" id="3.30.260.10">
    <property type="entry name" value="TCP-1-like chaperonin intermediate domain"/>
    <property type="match status" value="1"/>
</dbReference>
<evidence type="ECO:0000256" key="6">
    <source>
        <dbReference type="ARBA" id="ARBA00023186"/>
    </source>
</evidence>
<evidence type="ECO:0000313" key="9">
    <source>
        <dbReference type="EMBL" id="EIM19799.1"/>
    </source>
</evidence>
<dbReference type="Gene3D" id="1.10.560.10">
    <property type="entry name" value="GroEL-like equatorial domain"/>
    <property type="match status" value="1"/>
</dbReference>
<dbReference type="GO" id="GO:0140662">
    <property type="term" value="F:ATP-dependent protein folding chaperone"/>
    <property type="evidence" value="ECO:0007669"/>
    <property type="project" value="InterPro"/>
</dbReference>